<reference evidence="3 4" key="1">
    <citation type="journal article" date="2014" name="Genome Announc.">
        <title>Genome Sequence of Gammaproteobacterial Pseudohaliea rubra Type Strain DSM 19751, Isolated from Coastal Seawater of the Mediterranean Sea.</title>
        <authorList>
            <person name="Spring S."/>
            <person name="Fiebig A."/>
            <person name="Riedel T."/>
            <person name="Goker M."/>
            <person name="Klenk H.P."/>
        </authorList>
    </citation>
    <scope>NUCLEOTIDE SEQUENCE [LARGE SCALE GENOMIC DNA]</scope>
    <source>
        <strain evidence="3 4">DSM 19751</strain>
    </source>
</reference>
<proteinExistence type="predicted"/>
<feature type="domain" description="Sulfotransferase" evidence="2">
    <location>
        <begin position="3"/>
        <end position="82"/>
    </location>
</feature>
<keyword evidence="1" id="KW-0808">Transferase</keyword>
<dbReference type="PANTHER" id="PTHR12788:SF10">
    <property type="entry name" value="PROTEIN-TYROSINE SULFOTRANSFERASE"/>
    <property type="match status" value="1"/>
</dbReference>
<keyword evidence="4" id="KW-1185">Reference proteome</keyword>
<comment type="caution">
    <text evidence="3">The sequence shown here is derived from an EMBL/GenBank/DDBJ whole genome shotgun (WGS) entry which is preliminary data.</text>
</comment>
<protein>
    <submittedName>
        <fullName evidence="3">TPR repeat protein</fullName>
    </submittedName>
</protein>
<dbReference type="InterPro" id="IPR000863">
    <property type="entry name" value="Sulfotransferase_dom"/>
</dbReference>
<organism evidence="3 4">
    <name type="scientific">Pseudohaliea rubra DSM 19751</name>
    <dbReference type="NCBI Taxonomy" id="1265313"/>
    <lineage>
        <taxon>Bacteria</taxon>
        <taxon>Pseudomonadati</taxon>
        <taxon>Pseudomonadota</taxon>
        <taxon>Gammaproteobacteria</taxon>
        <taxon>Cellvibrionales</taxon>
        <taxon>Halieaceae</taxon>
        <taxon>Pseudohaliea</taxon>
    </lineage>
</organism>
<dbReference type="STRING" id="1265313.HRUBRA_00190"/>
<dbReference type="AlphaFoldDB" id="A0A095VV64"/>
<dbReference type="Pfam" id="PF00685">
    <property type="entry name" value="Sulfotransfer_1"/>
    <property type="match status" value="1"/>
</dbReference>
<sequence>MAFWEQRCPERLLTVDYEALVEAPRETMQRVHEFAGLSWNEACLDFHKSGRAVRTASATQVRRPLYQGSSEAWRRFEHHLTPLLVDLGLL</sequence>
<dbReference type="Proteomes" id="UP000029640">
    <property type="component" value="Unassembled WGS sequence"/>
</dbReference>
<evidence type="ECO:0000256" key="1">
    <source>
        <dbReference type="ARBA" id="ARBA00022679"/>
    </source>
</evidence>
<dbReference type="GO" id="GO:0008476">
    <property type="term" value="F:protein-tyrosine sulfotransferase activity"/>
    <property type="evidence" value="ECO:0007669"/>
    <property type="project" value="InterPro"/>
</dbReference>
<gene>
    <name evidence="3" type="ORF">HRUBRA_00190</name>
</gene>
<dbReference type="EMBL" id="AUVB01000007">
    <property type="protein sequence ID" value="KGE05245.1"/>
    <property type="molecule type" value="Genomic_DNA"/>
</dbReference>
<dbReference type="PANTHER" id="PTHR12788">
    <property type="entry name" value="PROTEIN-TYROSINE SULFOTRANSFERASE 2"/>
    <property type="match status" value="1"/>
</dbReference>
<dbReference type="Gene3D" id="3.40.50.300">
    <property type="entry name" value="P-loop containing nucleotide triphosphate hydrolases"/>
    <property type="match status" value="1"/>
</dbReference>
<dbReference type="InterPro" id="IPR026634">
    <property type="entry name" value="TPST-like"/>
</dbReference>
<dbReference type="SUPFAM" id="SSF52540">
    <property type="entry name" value="P-loop containing nucleoside triphosphate hydrolases"/>
    <property type="match status" value="1"/>
</dbReference>
<evidence type="ECO:0000313" key="3">
    <source>
        <dbReference type="EMBL" id="KGE05245.1"/>
    </source>
</evidence>
<evidence type="ECO:0000313" key="4">
    <source>
        <dbReference type="Proteomes" id="UP000029640"/>
    </source>
</evidence>
<dbReference type="eggNOG" id="COG0457">
    <property type="taxonomic scope" value="Bacteria"/>
</dbReference>
<dbReference type="InterPro" id="IPR027417">
    <property type="entry name" value="P-loop_NTPase"/>
</dbReference>
<name>A0A095VV64_9GAMM</name>
<evidence type="ECO:0000259" key="2">
    <source>
        <dbReference type="Pfam" id="PF00685"/>
    </source>
</evidence>
<dbReference type="HOGENOM" id="CLU_188318_0_0_6"/>
<accession>A0A095VV64</accession>